<dbReference type="Proteomes" id="UP001056120">
    <property type="component" value="Linkage Group LG19"/>
</dbReference>
<comment type="caution">
    <text evidence="1">The sequence shown here is derived from an EMBL/GenBank/DDBJ whole genome shotgun (WGS) entry which is preliminary data.</text>
</comment>
<evidence type="ECO:0000313" key="2">
    <source>
        <dbReference type="Proteomes" id="UP001056120"/>
    </source>
</evidence>
<protein>
    <submittedName>
        <fullName evidence="1">Uncharacterized protein</fullName>
    </submittedName>
</protein>
<organism evidence="1 2">
    <name type="scientific">Smallanthus sonchifolius</name>
    <dbReference type="NCBI Taxonomy" id="185202"/>
    <lineage>
        <taxon>Eukaryota</taxon>
        <taxon>Viridiplantae</taxon>
        <taxon>Streptophyta</taxon>
        <taxon>Embryophyta</taxon>
        <taxon>Tracheophyta</taxon>
        <taxon>Spermatophyta</taxon>
        <taxon>Magnoliopsida</taxon>
        <taxon>eudicotyledons</taxon>
        <taxon>Gunneridae</taxon>
        <taxon>Pentapetalae</taxon>
        <taxon>asterids</taxon>
        <taxon>campanulids</taxon>
        <taxon>Asterales</taxon>
        <taxon>Asteraceae</taxon>
        <taxon>Asteroideae</taxon>
        <taxon>Heliantheae alliance</taxon>
        <taxon>Millerieae</taxon>
        <taxon>Smallanthus</taxon>
    </lineage>
</organism>
<gene>
    <name evidence="1" type="ORF">L1987_56849</name>
</gene>
<sequence>MMNLVTNNDGTIDLYDCDICSLIIYTRMILIGIGYILADCYACGTGFADAETPTMGSNRSWKSMEMEIQSLLEKLLDVNDSMSRCAASATPTTSVTQKLARHRDILHEFSQMDYTRNKVKSYFEIFSTSTAITTLERASGSPRMQILRERAAIHGSIAHAQTTRAALGSQRAMFGDVQGKVKQLSDKFPIVRGLIGITLLLSSFVLQCC</sequence>
<reference evidence="2" key="1">
    <citation type="journal article" date="2022" name="Mol. Ecol. Resour.">
        <title>The genomes of chicory, endive, great burdock and yacon provide insights into Asteraceae palaeo-polyploidization history and plant inulin production.</title>
        <authorList>
            <person name="Fan W."/>
            <person name="Wang S."/>
            <person name="Wang H."/>
            <person name="Wang A."/>
            <person name="Jiang F."/>
            <person name="Liu H."/>
            <person name="Zhao H."/>
            <person name="Xu D."/>
            <person name="Zhang Y."/>
        </authorList>
    </citation>
    <scope>NUCLEOTIDE SEQUENCE [LARGE SCALE GENOMIC DNA]</scope>
    <source>
        <strain evidence="2">cv. Yunnan</strain>
    </source>
</reference>
<keyword evidence="2" id="KW-1185">Reference proteome</keyword>
<dbReference type="EMBL" id="CM042036">
    <property type="protein sequence ID" value="KAI3743783.1"/>
    <property type="molecule type" value="Genomic_DNA"/>
</dbReference>
<reference evidence="1 2" key="2">
    <citation type="journal article" date="2022" name="Mol. Ecol. Resour.">
        <title>The genomes of chicory, endive, great burdock and yacon provide insights into Asteraceae paleo-polyploidization history and plant inulin production.</title>
        <authorList>
            <person name="Fan W."/>
            <person name="Wang S."/>
            <person name="Wang H."/>
            <person name="Wang A."/>
            <person name="Jiang F."/>
            <person name="Liu H."/>
            <person name="Zhao H."/>
            <person name="Xu D."/>
            <person name="Zhang Y."/>
        </authorList>
    </citation>
    <scope>NUCLEOTIDE SEQUENCE [LARGE SCALE GENOMIC DNA]</scope>
    <source>
        <strain evidence="2">cv. Yunnan</strain>
        <tissue evidence="1">Leaves</tissue>
    </source>
</reference>
<proteinExistence type="predicted"/>
<accession>A0ACB9DAX6</accession>
<name>A0ACB9DAX6_9ASTR</name>
<evidence type="ECO:0000313" key="1">
    <source>
        <dbReference type="EMBL" id="KAI3743783.1"/>
    </source>
</evidence>